<dbReference type="AlphaFoldDB" id="A0AAN8PLB2"/>
<dbReference type="Proteomes" id="UP001347796">
    <property type="component" value="Unassembled WGS sequence"/>
</dbReference>
<feature type="region of interest" description="Disordered" evidence="1">
    <location>
        <begin position="35"/>
        <end position="67"/>
    </location>
</feature>
<keyword evidence="3" id="KW-1185">Reference proteome</keyword>
<accession>A0AAN8PLB2</accession>
<comment type="caution">
    <text evidence="2">The sequence shown here is derived from an EMBL/GenBank/DDBJ whole genome shotgun (WGS) entry which is preliminary data.</text>
</comment>
<gene>
    <name evidence="2" type="ORF">SNE40_018050</name>
</gene>
<organism evidence="2 3">
    <name type="scientific">Patella caerulea</name>
    <name type="common">Rayed Mediterranean limpet</name>
    <dbReference type="NCBI Taxonomy" id="87958"/>
    <lineage>
        <taxon>Eukaryota</taxon>
        <taxon>Metazoa</taxon>
        <taxon>Spiralia</taxon>
        <taxon>Lophotrochozoa</taxon>
        <taxon>Mollusca</taxon>
        <taxon>Gastropoda</taxon>
        <taxon>Patellogastropoda</taxon>
        <taxon>Patelloidea</taxon>
        <taxon>Patellidae</taxon>
        <taxon>Patella</taxon>
    </lineage>
</organism>
<evidence type="ECO:0000313" key="2">
    <source>
        <dbReference type="EMBL" id="KAK6172095.1"/>
    </source>
</evidence>
<evidence type="ECO:0000256" key="1">
    <source>
        <dbReference type="SAM" id="MobiDB-lite"/>
    </source>
</evidence>
<reference evidence="2 3" key="1">
    <citation type="submission" date="2024-01" db="EMBL/GenBank/DDBJ databases">
        <title>The genome of the rayed Mediterranean limpet Patella caerulea (Linnaeus, 1758).</title>
        <authorList>
            <person name="Anh-Thu Weber A."/>
            <person name="Halstead-Nussloch G."/>
        </authorList>
    </citation>
    <scope>NUCLEOTIDE SEQUENCE [LARGE SCALE GENOMIC DNA]</scope>
    <source>
        <strain evidence="2">AATW-2023a</strain>
        <tissue evidence="2">Whole specimen</tissue>
    </source>
</reference>
<dbReference type="EMBL" id="JAZGQO010000012">
    <property type="protein sequence ID" value="KAK6172095.1"/>
    <property type="molecule type" value="Genomic_DNA"/>
</dbReference>
<protein>
    <submittedName>
        <fullName evidence="2">Uncharacterized protein</fullName>
    </submittedName>
</protein>
<sequence length="185" mass="20570">MADKVSSIPIVSIDHNWQANNEEFVNNWVNSGGAAGTSGGRYTPGKASPKRLNTPSNKGESLKGFTVPSIPPRKPLVSSWGSKTSLKPPSISLKPVDSVYDSISEDDVVIPSDGCLYSFTVDQMATFFKYMKVEDRMISHMHKKGVNGKRFANLKDTELENLRINNPVIRYFKDRSQRKKAGFML</sequence>
<proteinExistence type="predicted"/>
<name>A0AAN8PLB2_PATCE</name>
<evidence type="ECO:0000313" key="3">
    <source>
        <dbReference type="Proteomes" id="UP001347796"/>
    </source>
</evidence>